<organismHost>
    <name type="scientific">Phacochoerus africanus</name>
    <name type="common">Warthog</name>
    <dbReference type="NCBI Taxonomy" id="41426"/>
</organismHost>
<dbReference type="RefSeq" id="NP_042750.1">
    <property type="nucleotide sequence ID" value="NC_001659.2"/>
</dbReference>
<organismHost>
    <name type="scientific">Sus scrofa</name>
    <name type="common">Pig</name>
    <dbReference type="NCBI Taxonomy" id="9823"/>
</organismHost>
<accession>A0A0A1E3I7</accession>
<dbReference type="Proteomes" id="UP000594565">
    <property type="component" value="Segment"/>
</dbReference>
<evidence type="ECO:0000313" key="5">
    <source>
        <dbReference type="EMBL" id="AOO54388.1"/>
    </source>
</evidence>
<evidence type="ECO:0000313" key="11">
    <source>
        <dbReference type="EMBL" id="QIM07662.1"/>
    </source>
</evidence>
<dbReference type="Proteomes" id="UP000266411">
    <property type="component" value="Segment"/>
</dbReference>
<reference evidence="25 26" key="6">
    <citation type="journal article" date="2020" name="Transbound. Emerg. Dis.">
        <title>The evolution of African swine fever virus in Sardinia (1978 to 2014) as revealed by whole genome sequencing and comparative analysis.</title>
        <authorList>
            <person name="Torresi C."/>
            <person name="Fiori M."/>
            <person name="Bertolotti L."/>
            <person name="Floris M."/>
            <person name="Colitti B."/>
            <person name="Giammarioli M."/>
            <person name="Dei Giudici S."/>
            <person name="Oggiano A."/>
            <person name="Malmberg M."/>
            <person name="De Mia G.M."/>
            <person name="Belak S."/>
            <person name="Granberg F."/>
        </authorList>
    </citation>
    <scope>NUCLEOTIDE SEQUENCE [LARGE SCALE GENOMIC DNA]</scope>
    <source>
        <strain evidence="9">139/Nu/1981</strain>
        <strain evidence="10">140/Or/1985</strain>
        <strain evidence="12">141/Nu/1990</strain>
        <strain evidence="13">142/Nu/1995</strain>
        <strain evidence="18">22653/Ca/2014</strain>
        <strain evidence="15">26/Ss/2004</strain>
        <strain evidence="7">56/Ca/1978</strain>
        <strain evidence="8">57/Ca/1979</strain>
        <strain evidence="14">60/Nu/1997</strain>
        <strain evidence="16">72407/Ss/2005</strain>
        <strain evidence="11">85/Ca/1985</strain>
        <strain evidence="17">97/Ot/2012</strain>
    </source>
</reference>
<evidence type="ECO:0000313" key="21">
    <source>
        <dbReference type="Proteomes" id="UP000110401"/>
    </source>
</evidence>
<evidence type="ECO:0000313" key="13">
    <source>
        <dbReference type="EMBL" id="QIM08130.1"/>
    </source>
</evidence>
<dbReference type="Proteomes" id="UP000501465">
    <property type="component" value="Segment"/>
</dbReference>
<dbReference type="EMBL" id="MN270972">
    <property type="protein sequence ID" value="QIM07429.1"/>
    <property type="molecule type" value="Genomic_DNA"/>
</dbReference>
<dbReference type="EMBL" id="MN270971">
    <property type="protein sequence ID" value="QIM07194.1"/>
    <property type="molecule type" value="Genomic_DNA"/>
</dbReference>
<evidence type="ECO:0000313" key="22">
    <source>
        <dbReference type="Proteomes" id="UP000117635"/>
    </source>
</evidence>
<sequence length="152" mass="17734">MYSILIACLVLLLCLVIYVGHRADHARKYLEGMWHGDPVFLKQSGLQSFYLYIQPGHTCFFSIVNKNGEKLMETKIPCTITNKIYMFFKPIFEFHVVMEDIHRYLPKQFNFLLDSAEGKLILENNHVIYAVLYKDNFATALGKTVEKYITQN</sequence>
<dbReference type="Proteomes" id="UP000502695">
    <property type="component" value="Segment"/>
</dbReference>
<dbReference type="EMBL" id="KM102979">
    <property type="protein sequence ID" value="AJZ77152.1"/>
    <property type="molecule type" value="Genomic_DNA"/>
</dbReference>
<dbReference type="EMBL" id="LR881473">
    <property type="protein sequence ID" value="CAD5338192.1"/>
    <property type="molecule type" value="Genomic_DNA"/>
</dbReference>
<dbReference type="Proteomes" id="UP000501235">
    <property type="component" value="Segment"/>
</dbReference>
<evidence type="ECO:0000313" key="2">
    <source>
        <dbReference type="EMBL" id="AIY22406.1"/>
    </source>
</evidence>
<dbReference type="KEGG" id="vg:41901427"/>
<dbReference type="RefSeq" id="YP_009702462.1">
    <property type="nucleotide sequence ID" value="NC_044942.1"/>
</dbReference>
<evidence type="ECO:0000313" key="15">
    <source>
        <dbReference type="EMBL" id="QIM08596.1"/>
    </source>
</evidence>
<protein>
    <submittedName>
        <fullName evidence="2 3">EP152R</fullName>
    </submittedName>
</protein>
<dbReference type="GeneID" id="41901265"/>
<reference evidence="5" key="4">
    <citation type="journal article" date="2016" name="Genome Announc.">
        <title>Complete genome sequence of an African swine fever virus isolate from Sardinia, Italy.</title>
        <authorList>
            <person name="Granberg F."/>
            <person name="Torresi C."/>
            <person name="Oggiano A."/>
            <person name="Malmberg M."/>
            <person name="Iscaro C."/>
            <person name="De Mia G.M."/>
            <person name="Sandor B."/>
        </authorList>
    </citation>
    <scope>NUCLEOTIDE SEQUENCE [LARGE SCALE GENOMIC DNA]</scope>
    <source>
        <strain evidence="5">47/Ss/2008</strain>
    </source>
</reference>
<dbReference type="EMBL" id="MT932578">
    <property type="protein sequence ID" value="QPL11777.1"/>
    <property type="molecule type" value="Genomic_DNA"/>
</dbReference>
<organismHost>
    <name type="scientific">Ornithodoros moubata</name>
    <name type="common">Soft tick</name>
    <name type="synonym">Argasid tick</name>
    <dbReference type="NCBI Taxonomy" id="6938"/>
</organismHost>
<dbReference type="EMBL" id="KM262845">
    <property type="protein sequence ID" value="AIY22406.1"/>
    <property type="molecule type" value="Genomic_DNA"/>
</dbReference>
<dbReference type="EMBL" id="MN270978">
    <property type="protein sequence ID" value="QIM08829.1"/>
    <property type="molecule type" value="Genomic_DNA"/>
</dbReference>
<dbReference type="KEGG" id="vg:41902108"/>
<dbReference type="Proteomes" id="UP001160000">
    <property type="component" value="Segment"/>
</dbReference>
<dbReference type="EMBL" id="KX354450">
    <property type="protein sequence ID" value="AOO54388.1"/>
    <property type="molecule type" value="Genomic_DNA"/>
</dbReference>
<organismHost>
    <name type="scientific">Phacochoerus aethiopicus</name>
    <name type="common">Warthog</name>
    <dbReference type="NCBI Taxonomy" id="85517"/>
</organismHost>
<dbReference type="EMBL" id="KP055815">
    <property type="protein sequence ID" value="AKO62738.1"/>
    <property type="molecule type" value="Genomic_DNA"/>
</dbReference>
<dbReference type="Proteomes" id="UP000241813">
    <property type="component" value="Segment"/>
</dbReference>
<evidence type="ECO:0000313" key="20">
    <source>
        <dbReference type="EMBL" id="QPL11994.1"/>
    </source>
</evidence>
<dbReference type="EMBL" id="MN270969">
    <property type="protein sequence ID" value="QIM06724.1"/>
    <property type="molecule type" value="Genomic_DNA"/>
</dbReference>
<evidence type="ECO:0000313" key="10">
    <source>
        <dbReference type="EMBL" id="QIM07429.1"/>
    </source>
</evidence>
<evidence type="ECO:0000313" key="4">
    <source>
        <dbReference type="EMBL" id="AKO62738.1"/>
    </source>
</evidence>
<reference evidence="22" key="1">
    <citation type="submission" date="2014-07" db="EMBL/GenBank/DDBJ databases">
        <title>Complete genome sequence of African Swine Fever Virus strain 26544/OG10 isolated in Sardinia.</title>
        <authorList>
            <person name="Dei Giudici S."/>
            <person name="Bacciu D."/>
            <person name="Sanna G."/>
            <person name="Deligios M."/>
            <person name="Oggiano A."/>
        </authorList>
    </citation>
    <scope>NUCLEOTIDE SEQUENCE [LARGE SCALE GENOMIC DNA]</scope>
</reference>
<reference evidence="21 23" key="2">
    <citation type="journal article" date="2015" name="J. Gen. Virol.">
        <title>Related strains of African swine fever virus with different virulence: genome comparison and analysis.</title>
        <authorList>
            <person name="Portugal R."/>
            <person name="Coelho J."/>
            <person name="Hoper D."/>
            <person name="Little N.S."/>
            <person name="Smithson C."/>
            <person name="Upton C."/>
            <person name="Martins C."/>
            <person name="Leitao A."/>
            <person name="Keil G.M."/>
        </authorList>
    </citation>
    <scope>NUCLEOTIDE SEQUENCE [LARGE SCALE GENOMIC DNA]</scope>
    <source>
        <strain evidence="1">L60</strain>
        <strain evidence="2">NHV</strain>
    </source>
</reference>
<dbReference type="GeneID" id="41902108"/>
<dbReference type="KEGG" id="vg:22220438"/>
<evidence type="ECO:0000313" key="3">
    <source>
        <dbReference type="EMBL" id="AJZ77152.1"/>
    </source>
</evidence>
<dbReference type="Proteomes" id="UP000117635">
    <property type="component" value="Segment"/>
</dbReference>
<dbReference type="RefSeq" id="YP_009702303.1">
    <property type="nucleotide sequence ID" value="NC_044941.1"/>
</dbReference>
<name>A0A0A1E3I7_ASF</name>
<evidence type="ECO:0000313" key="23">
    <source>
        <dbReference type="Proteomes" id="UP000142390"/>
    </source>
</evidence>
<evidence type="ECO:0000313" key="7">
    <source>
        <dbReference type="EMBL" id="QIM06724.1"/>
    </source>
</evidence>
<dbReference type="EMBL" id="KM262844">
    <property type="protein sequence ID" value="AIY22247.1"/>
    <property type="molecule type" value="Genomic_DNA"/>
</dbReference>
<organism evidence="2 21">
    <name type="scientific">African swine fever virus</name>
    <name type="common">ASFV</name>
    <dbReference type="NCBI Taxonomy" id="10497"/>
    <lineage>
        <taxon>Viruses</taxon>
        <taxon>Varidnaviria</taxon>
        <taxon>Bamfordvirae</taxon>
        <taxon>Nucleocytoviricota</taxon>
        <taxon>Pokkesviricetes</taxon>
        <taxon>Asfuvirales</taxon>
        <taxon>Asfarviridae</taxon>
        <taxon>Asfivirus</taxon>
        <taxon>Asfivirus haemorrhagiae</taxon>
    </lineage>
</organism>
<dbReference type="GeneID" id="22220438"/>
<dbReference type="GeneID" id="41901105"/>
<dbReference type="EMBL" id="MN270974">
    <property type="protein sequence ID" value="QIM07895.1"/>
    <property type="molecule type" value="Genomic_DNA"/>
</dbReference>
<evidence type="ECO:0000313" key="19">
    <source>
        <dbReference type="EMBL" id="QPL11777.1"/>
    </source>
</evidence>
<evidence type="ECO:0000313" key="17">
    <source>
        <dbReference type="EMBL" id="QIM09062.1"/>
    </source>
</evidence>
<evidence type="ECO:0000313" key="1">
    <source>
        <dbReference type="EMBL" id="AIY22247.1"/>
    </source>
</evidence>
<reference evidence="19" key="7">
    <citation type="journal article" date="2020" name="Vaccines (Basel)">
        <title>African Swine Fever Circulation among Free-Ranging Pigs in Sardinia: Data from the Eradication Program.</title>
        <authorList>
            <person name="Franzoni G."/>
            <person name="Dei Giudici S."/>
            <person name="Loi F."/>
            <person name="Sanna D."/>
            <person name="Floris M."/>
            <person name="Fiori M."/>
            <person name="Sanna M.L."/>
            <person name="Madrau P."/>
            <person name="Scarpa F."/>
            <person name="Zinellu S."/>
            <person name="Giammarioli M."/>
            <person name="Cappai S."/>
            <person name="De Mia G.M."/>
            <person name="Laddomada A."/>
            <person name="Rolesu S."/>
            <person name="Oggiano A."/>
        </authorList>
    </citation>
    <scope>NUCLEOTIDE SEQUENCE [LARGE SCALE GENOMIC DNA]</scope>
    <source>
        <strain evidence="19">103917/18</strain>
        <strain evidence="20">55234/18</strain>
    </source>
</reference>
<organismHost>
    <name type="scientific">Ornithodoros</name>
    <name type="common">relapsing fever ticks</name>
    <dbReference type="NCBI Taxonomy" id="6937"/>
</organismHost>
<dbReference type="EMBL" id="MN270976">
    <property type="protein sequence ID" value="QIM08363.1"/>
    <property type="molecule type" value="Genomic_DNA"/>
</dbReference>
<dbReference type="KEGG" id="vg:41901265"/>
<evidence type="ECO:0000313" key="24">
    <source>
        <dbReference type="Proteomes" id="UP000241813"/>
    </source>
</evidence>
<dbReference type="GeneID" id="41901427"/>
<dbReference type="EMBL" id="MN270977">
    <property type="protein sequence ID" value="QIM08596.1"/>
    <property type="molecule type" value="Genomic_DNA"/>
</dbReference>
<dbReference type="Proteomes" id="UP000110401">
    <property type="component" value="Segment"/>
</dbReference>
<dbReference type="EMBL" id="MN270979">
    <property type="protein sequence ID" value="QIM09062.1"/>
    <property type="molecule type" value="Genomic_DNA"/>
</dbReference>
<dbReference type="Proteomes" id="UP000500690">
    <property type="component" value="Segment"/>
</dbReference>
<evidence type="ECO:0000313" key="18">
    <source>
        <dbReference type="EMBL" id="QIM09295.1"/>
    </source>
</evidence>
<dbReference type="Proteomes" id="UP000501990">
    <property type="component" value="Segment"/>
</dbReference>
<reference evidence="4 24" key="3">
    <citation type="journal article" date="2015" name="PLoS ONE">
        <title>Genome Sequence of African Swine Fever Virus BA71, the Virulent Parental Strain of the Nonpathogenic and Tissue-Culture Adapted BA71V.</title>
        <authorList>
            <person name="Rodriguez J.M."/>
            <person name="Moreno L.T."/>
            <person name="Alejo A."/>
            <person name="Lacasta A."/>
            <person name="Rodriguez F."/>
            <person name="Salas M.L."/>
        </authorList>
    </citation>
    <scope>NUCLEOTIDE SEQUENCE [LARGE SCALE GENOMIC DNA]</scope>
    <source>
        <strain evidence="4 24">BA71</strain>
    </source>
</reference>
<gene>
    <name evidence="2" type="primary">EP152R</name>
    <name evidence="5" type="ORF">AFSV47Ss_0083</name>
    <name evidence="6" type="ORF">ASFVARMWT4_00064</name>
</gene>
<dbReference type="EMBL" id="MT932579">
    <property type="protein sequence ID" value="QPL11994.1"/>
    <property type="molecule type" value="Genomic_DNA"/>
</dbReference>
<evidence type="ECO:0000313" key="25">
    <source>
        <dbReference type="Proteomes" id="UP000500690"/>
    </source>
</evidence>
<dbReference type="EMBL" id="MN270973">
    <property type="protein sequence ID" value="QIM07662.1"/>
    <property type="molecule type" value="Genomic_DNA"/>
</dbReference>
<evidence type="ECO:0000313" key="26">
    <source>
        <dbReference type="Proteomes" id="UP000500898"/>
    </source>
</evidence>
<dbReference type="Proteomes" id="UP000500898">
    <property type="component" value="Segment"/>
</dbReference>
<dbReference type="KEGG" id="vg:41901105"/>
<evidence type="ECO:0000313" key="12">
    <source>
        <dbReference type="EMBL" id="QIM07895.1"/>
    </source>
</evidence>
<dbReference type="EMBL" id="MN270980">
    <property type="protein sequence ID" value="QIM09295.1"/>
    <property type="molecule type" value="Genomic_DNA"/>
</dbReference>
<organismHost>
    <name type="scientific">Potamochoerus larvatus</name>
    <name type="common">Bushpig</name>
    <dbReference type="NCBI Taxonomy" id="273792"/>
</organismHost>
<dbReference type="EMBL" id="MN270970">
    <property type="protein sequence ID" value="QIM06959.1"/>
    <property type="molecule type" value="Genomic_DNA"/>
</dbReference>
<evidence type="ECO:0000313" key="16">
    <source>
        <dbReference type="EMBL" id="QIM08829.1"/>
    </source>
</evidence>
<dbReference type="Proteomes" id="UP000502885">
    <property type="component" value="Segment"/>
</dbReference>
<dbReference type="Proteomes" id="UP000501683">
    <property type="component" value="Segment"/>
</dbReference>
<dbReference type="RefSeq" id="YP_009703300.1">
    <property type="nucleotide sequence ID" value="NC_044955.1"/>
</dbReference>
<dbReference type="Proteomes" id="UP000503294">
    <property type="component" value="Segment"/>
</dbReference>
<dbReference type="Proteomes" id="UP000142390">
    <property type="component" value="Segment"/>
</dbReference>
<dbReference type="Proteomes" id="UP000594644">
    <property type="component" value="Segment"/>
</dbReference>
<reference evidence="3" key="5">
    <citation type="journal article" date="2016" name="Virol Rep">
        <title>Genomic analysis of Sardinian 26544/OG10 isolate of African swine fever virus.</title>
        <authorList>
            <person name="Bacciu D."/>
            <person name="Deligios M."/>
            <person name="Sanna G."/>
            <person name="Paola Madrau M."/>
            <person name="Luisa Sanna M."/>
            <person name="Dei Giudici S."/>
            <person name="Oggiano A."/>
        </authorList>
    </citation>
    <scope>NUCLEOTIDE SEQUENCE</scope>
    <source>
        <strain evidence="3">26544/OG10</strain>
    </source>
</reference>
<evidence type="ECO:0000313" key="14">
    <source>
        <dbReference type="EMBL" id="QIM08363.1"/>
    </source>
</evidence>
<evidence type="ECO:0000313" key="9">
    <source>
        <dbReference type="EMBL" id="QIM07194.1"/>
    </source>
</evidence>
<dbReference type="Proteomes" id="UP000501487">
    <property type="component" value="Segment"/>
</dbReference>
<proteinExistence type="predicted"/>
<evidence type="ECO:0000313" key="8">
    <source>
        <dbReference type="EMBL" id="QIM06959.1"/>
    </source>
</evidence>
<dbReference type="EMBL" id="MN270975">
    <property type="protein sequence ID" value="QIM08130.1"/>
    <property type="molecule type" value="Genomic_DNA"/>
</dbReference>
<dbReference type="Proteomes" id="UP000503066">
    <property type="component" value="Genome"/>
</dbReference>
<evidence type="ECO:0000313" key="6">
    <source>
        <dbReference type="EMBL" id="CAD5338192.1"/>
    </source>
</evidence>
<reference evidence="6" key="8">
    <citation type="submission" date="2020-09" db="EMBL/GenBank/DDBJ databases">
        <authorList>
            <person name="Daniel Perez-Nunez"/>
            <person name="Eva Castillo-Rosa"/>
            <person name="Gonzalo Vigara-Astillero and Yolanda Revilla"/>
        </authorList>
    </citation>
    <scope>NUCLEOTIDE SEQUENCE</scope>
    <source>
        <strain evidence="6">Arm/07/CBM/c4</strain>
    </source>
</reference>
<dbReference type="Proteomes" id="UP000502933">
    <property type="component" value="Segment"/>
</dbReference>
<dbReference type="RefSeq" id="YP_009702623.1">
    <property type="nucleotide sequence ID" value="NC_044943.1"/>
</dbReference>